<dbReference type="Proteomes" id="UP001172721">
    <property type="component" value="Unassembled WGS sequence"/>
</dbReference>
<name>A0ABT8HYL5_9BACL</name>
<comment type="caution">
    <text evidence="1">The sequence shown here is derived from an EMBL/GenBank/DDBJ whole genome shotgun (WGS) entry which is preliminary data.</text>
</comment>
<reference evidence="1" key="1">
    <citation type="submission" date="2023-07" db="EMBL/GenBank/DDBJ databases">
        <title>Fictibacillus sp. isolated from freshwater pond.</title>
        <authorList>
            <person name="Kirdat K."/>
            <person name="Bhat A."/>
            <person name="Mourya A."/>
            <person name="Yadav A."/>
        </authorList>
    </citation>
    <scope>NUCLEOTIDE SEQUENCE</scope>
    <source>
        <strain evidence="1">NE201</strain>
    </source>
</reference>
<evidence type="ECO:0000313" key="1">
    <source>
        <dbReference type="EMBL" id="MDN4525852.1"/>
    </source>
</evidence>
<protein>
    <submittedName>
        <fullName evidence="1">OsmC family protein</fullName>
    </submittedName>
</protein>
<keyword evidence="2" id="KW-1185">Reference proteome</keyword>
<evidence type="ECO:0000313" key="2">
    <source>
        <dbReference type="Proteomes" id="UP001172721"/>
    </source>
</evidence>
<dbReference type="InterPro" id="IPR015946">
    <property type="entry name" value="KH_dom-like_a/b"/>
</dbReference>
<sequence>MDARHIPASPDTLSANVQGVIEAPEGVLKITRISCHFNLKVPQGKKEAAIRALTVFERNCPVAQTLKGAVAIDNTWDVEEIS</sequence>
<dbReference type="InterPro" id="IPR036102">
    <property type="entry name" value="OsmC/Ohrsf"/>
</dbReference>
<dbReference type="Pfam" id="PF02566">
    <property type="entry name" value="OsmC"/>
    <property type="match status" value="1"/>
</dbReference>
<gene>
    <name evidence="1" type="ORF">QYB97_15310</name>
</gene>
<dbReference type="EMBL" id="JAUHTR010000008">
    <property type="protein sequence ID" value="MDN4525852.1"/>
    <property type="molecule type" value="Genomic_DNA"/>
</dbReference>
<accession>A0ABT8HYL5</accession>
<dbReference type="Gene3D" id="3.30.300.20">
    <property type="match status" value="1"/>
</dbReference>
<organism evidence="1 2">
    <name type="scientific">Fictibacillus fluitans</name>
    <dbReference type="NCBI Taxonomy" id="3058422"/>
    <lineage>
        <taxon>Bacteria</taxon>
        <taxon>Bacillati</taxon>
        <taxon>Bacillota</taxon>
        <taxon>Bacilli</taxon>
        <taxon>Bacillales</taxon>
        <taxon>Fictibacillaceae</taxon>
        <taxon>Fictibacillus</taxon>
    </lineage>
</organism>
<proteinExistence type="predicted"/>
<dbReference type="RefSeq" id="WP_301167062.1">
    <property type="nucleotide sequence ID" value="NZ_JAUHTR010000008.1"/>
</dbReference>
<dbReference type="SUPFAM" id="SSF82784">
    <property type="entry name" value="OsmC-like"/>
    <property type="match status" value="1"/>
</dbReference>
<dbReference type="InterPro" id="IPR003718">
    <property type="entry name" value="OsmC/Ohr_fam"/>
</dbReference>